<dbReference type="PANTHER" id="PTHR37306:SF1">
    <property type="entry name" value="COLICIN V PRODUCTION PROTEIN"/>
    <property type="match status" value="1"/>
</dbReference>
<reference evidence="6 7" key="1">
    <citation type="journal article" date="2011" name="J. Bacteriol.">
        <title>Draft genome sequence of Caloramator australicus strain RC3T, a thermoanaerobe from the Great Artesian Basin of Australia.</title>
        <authorList>
            <person name="Ogg C.D."/>
            <person name="Patel B.K.C."/>
        </authorList>
    </citation>
    <scope>NUCLEOTIDE SEQUENCE [LARGE SCALE GENOMIC DNA]</scope>
    <source>
        <strain evidence="6 7">RC3</strain>
    </source>
</reference>
<dbReference type="GO" id="GO:0016020">
    <property type="term" value="C:membrane"/>
    <property type="evidence" value="ECO:0007669"/>
    <property type="project" value="UniProtKB-SubCell"/>
</dbReference>
<feature type="transmembrane region" description="Helical" evidence="5">
    <location>
        <begin position="101"/>
        <end position="122"/>
    </location>
</feature>
<keyword evidence="2 5" id="KW-0812">Transmembrane</keyword>
<feature type="transmembrane region" description="Helical" evidence="5">
    <location>
        <begin position="37"/>
        <end position="58"/>
    </location>
</feature>
<sequence length="204" mass="23493">MIKFNGNLMDIIIILLLLYGCIDGLQKGFISTLLKFLSLFFSLYLAKIATPYLTYYIINNTEVYLNMQKIFLEKIEKNKAASSALYLVLDKNNLSKSVTDLFLNAACFFVIFFVANIVFNIIRENIRVKVRRGKVGFLDKLLGMVLGLTKWVLILFIVFALMIPVVSLSPKESSLKREIESSRIAKYFYHYNIVFSLVKRISNK</sequence>
<comment type="caution">
    <text evidence="6">The sequence shown here is derived from an EMBL/GenBank/DDBJ whole genome shotgun (WGS) entry which is preliminary data.</text>
</comment>
<evidence type="ECO:0000256" key="5">
    <source>
        <dbReference type="SAM" id="Phobius"/>
    </source>
</evidence>
<evidence type="ECO:0000313" key="6">
    <source>
        <dbReference type="EMBL" id="CCJ34058.1"/>
    </source>
</evidence>
<dbReference type="PROSITE" id="PS51257">
    <property type="entry name" value="PROKAR_LIPOPROTEIN"/>
    <property type="match status" value="1"/>
</dbReference>
<dbReference type="OrthoDB" id="1952204at2"/>
<dbReference type="STRING" id="857293.CAAU_1974"/>
<dbReference type="EMBL" id="CAKP01000104">
    <property type="protein sequence ID" value="CCJ34058.1"/>
    <property type="molecule type" value="Genomic_DNA"/>
</dbReference>
<evidence type="ECO:0000256" key="3">
    <source>
        <dbReference type="ARBA" id="ARBA00022989"/>
    </source>
</evidence>
<keyword evidence="7" id="KW-1185">Reference proteome</keyword>
<feature type="transmembrane region" description="Helical" evidence="5">
    <location>
        <begin position="142"/>
        <end position="166"/>
    </location>
</feature>
<keyword evidence="4 5" id="KW-0472">Membrane</keyword>
<evidence type="ECO:0000256" key="1">
    <source>
        <dbReference type="ARBA" id="ARBA00004141"/>
    </source>
</evidence>
<evidence type="ECO:0000256" key="4">
    <source>
        <dbReference type="ARBA" id="ARBA00023136"/>
    </source>
</evidence>
<comment type="subcellular location">
    <subcellularLocation>
        <location evidence="1">Membrane</location>
        <topology evidence="1">Multi-pass membrane protein</topology>
    </subcellularLocation>
</comment>
<dbReference type="RefSeq" id="WP_008909315.1">
    <property type="nucleotide sequence ID" value="NZ_CAKP01000104.1"/>
</dbReference>
<name>I7LJY8_9CLOT</name>
<dbReference type="GO" id="GO:0009403">
    <property type="term" value="P:toxin biosynthetic process"/>
    <property type="evidence" value="ECO:0007669"/>
    <property type="project" value="InterPro"/>
</dbReference>
<dbReference type="eggNOG" id="COG1286">
    <property type="taxonomic scope" value="Bacteria"/>
</dbReference>
<keyword evidence="3 5" id="KW-1133">Transmembrane helix</keyword>
<evidence type="ECO:0008006" key="8">
    <source>
        <dbReference type="Google" id="ProtNLM"/>
    </source>
</evidence>
<dbReference type="PANTHER" id="PTHR37306">
    <property type="entry name" value="COLICIN V PRODUCTION PROTEIN"/>
    <property type="match status" value="1"/>
</dbReference>
<accession>I7LJY8</accession>
<evidence type="ECO:0000256" key="2">
    <source>
        <dbReference type="ARBA" id="ARBA00022692"/>
    </source>
</evidence>
<dbReference type="Proteomes" id="UP000007652">
    <property type="component" value="Unassembled WGS sequence"/>
</dbReference>
<organism evidence="6 7">
    <name type="scientific">Caloramator australicus RC3</name>
    <dbReference type="NCBI Taxonomy" id="857293"/>
    <lineage>
        <taxon>Bacteria</taxon>
        <taxon>Bacillati</taxon>
        <taxon>Bacillota</taxon>
        <taxon>Clostridia</taxon>
        <taxon>Eubacteriales</taxon>
        <taxon>Clostridiaceae</taxon>
        <taxon>Caloramator</taxon>
    </lineage>
</organism>
<evidence type="ECO:0000313" key="7">
    <source>
        <dbReference type="Proteomes" id="UP000007652"/>
    </source>
</evidence>
<dbReference type="Pfam" id="PF02674">
    <property type="entry name" value="Colicin_V"/>
    <property type="match status" value="1"/>
</dbReference>
<protein>
    <recommendedName>
        <fullName evidence="8">Colicin V production protein</fullName>
    </recommendedName>
</protein>
<proteinExistence type="predicted"/>
<gene>
    <name evidence="6" type="ORF">CAAU_1974</name>
</gene>
<dbReference type="InterPro" id="IPR003825">
    <property type="entry name" value="Colicin-V_CvpA"/>
</dbReference>
<dbReference type="AlphaFoldDB" id="I7LJY8"/>